<feature type="chain" id="PRO_5023500837" description="Arginine biosynthesis bifunctional protein ArgJ alpha chain" evidence="8">
    <location>
        <begin position="1"/>
        <end position="179"/>
    </location>
</feature>
<feature type="site" description="Involved in the stabilization of negative charge on the oxyanion by the formation of the oxyanion hole" evidence="8">
    <location>
        <position position="110"/>
    </location>
</feature>
<comment type="function">
    <text evidence="8">Catalyzes two activities which are involved in the cyclic version of arginine biosynthesis: the synthesis of N-acetylglutamate from glutamate and acetyl-CoA as the acetyl donor, and of ornithine by transacetylation between N(2)-acetylornithine and glutamate.</text>
</comment>
<dbReference type="Proteomes" id="UP000199012">
    <property type="component" value="Unassembled WGS sequence"/>
</dbReference>
<evidence type="ECO:0000313" key="9">
    <source>
        <dbReference type="EMBL" id="SFA77736.1"/>
    </source>
</evidence>
<dbReference type="GO" id="GO:0006592">
    <property type="term" value="P:ornithine biosynthetic process"/>
    <property type="evidence" value="ECO:0007669"/>
    <property type="project" value="TreeGrafter"/>
</dbReference>
<protein>
    <recommendedName>
        <fullName evidence="8">Arginine biosynthesis bifunctional protein ArgJ</fullName>
    </recommendedName>
    <domain>
        <recommendedName>
            <fullName evidence="8">Glutamate N-acetyltransferase</fullName>
            <ecNumber evidence="8">2.3.1.35</ecNumber>
        </recommendedName>
        <alternativeName>
            <fullName evidence="8">Ornithine acetyltransferase</fullName>
            <shortName evidence="8">OATase</shortName>
        </alternativeName>
        <alternativeName>
            <fullName evidence="8">Ornithine transacetylase</fullName>
        </alternativeName>
    </domain>
    <domain>
        <recommendedName>
            <fullName evidence="8">Amino-acid acetyltransferase</fullName>
            <ecNumber evidence="8">2.3.1.1</ecNumber>
        </recommendedName>
        <alternativeName>
            <fullName evidence="8">N-acetylglutamate synthase</fullName>
            <shortName evidence="8">AGSase</shortName>
        </alternativeName>
    </domain>
    <component>
        <recommendedName>
            <fullName evidence="8">Arginine biosynthesis bifunctional protein ArgJ alpha chain</fullName>
        </recommendedName>
    </component>
    <component>
        <recommendedName>
            <fullName evidence="8">Arginine biosynthesis bifunctional protein ArgJ beta chain</fullName>
        </recommendedName>
    </component>
</protein>
<feature type="chain" id="PRO_5023500836" description="Arginine biosynthesis bifunctional protein ArgJ beta chain" evidence="8">
    <location>
        <begin position="180"/>
        <end position="388"/>
    </location>
</feature>
<comment type="catalytic activity">
    <reaction evidence="8">
        <text>N(2)-acetyl-L-ornithine + L-glutamate = N-acetyl-L-glutamate + L-ornithine</text>
        <dbReference type="Rhea" id="RHEA:15349"/>
        <dbReference type="ChEBI" id="CHEBI:29985"/>
        <dbReference type="ChEBI" id="CHEBI:44337"/>
        <dbReference type="ChEBI" id="CHEBI:46911"/>
        <dbReference type="ChEBI" id="CHEBI:57805"/>
        <dbReference type="EC" id="2.3.1.35"/>
    </reaction>
</comment>
<dbReference type="AlphaFoldDB" id="A0A1I0VQ04"/>
<feature type="binding site" evidence="8">
    <location>
        <position position="388"/>
    </location>
    <ligand>
        <name>substrate</name>
    </ligand>
</feature>
<keyword evidence="8" id="KW-0028">Amino-acid biosynthesis</keyword>
<feature type="binding site" evidence="8">
    <location>
        <position position="383"/>
    </location>
    <ligand>
        <name>substrate</name>
    </ligand>
</feature>
<keyword evidence="4 8" id="KW-0963">Cytoplasm</keyword>
<dbReference type="OrthoDB" id="9804242at2"/>
<comment type="pathway">
    <text evidence="8">Amino-acid biosynthesis; L-arginine biosynthesis; L-ornithine and N-acetyl-L-glutamate from L-glutamate and N(2)-acetyl-L-ornithine (cyclic): step 1/1.</text>
</comment>
<dbReference type="InterPro" id="IPR016117">
    <property type="entry name" value="ArgJ-like_dom_sf"/>
</dbReference>
<feature type="binding site" evidence="8">
    <location>
        <position position="146"/>
    </location>
    <ligand>
        <name>substrate</name>
    </ligand>
</feature>
<keyword evidence="5 8" id="KW-0808">Transferase</keyword>
<feature type="site" description="Involved in the stabilization of negative charge on the oxyanion by the formation of the oxyanion hole" evidence="8">
    <location>
        <position position="109"/>
    </location>
</feature>
<keyword evidence="8" id="KW-0511">Multifunctional enzyme</keyword>
<dbReference type="Gene3D" id="3.60.70.12">
    <property type="entry name" value="L-amino peptidase D-ALA esterase/amidase"/>
    <property type="match status" value="1"/>
</dbReference>
<keyword evidence="7 8" id="KW-0012">Acyltransferase</keyword>
<proteinExistence type="inferred from homology"/>
<dbReference type="GO" id="GO:0006526">
    <property type="term" value="P:L-arginine biosynthetic process"/>
    <property type="evidence" value="ECO:0007669"/>
    <property type="project" value="UniProtKB-UniRule"/>
</dbReference>
<evidence type="ECO:0000256" key="4">
    <source>
        <dbReference type="ARBA" id="ARBA00022490"/>
    </source>
</evidence>
<comment type="catalytic activity">
    <reaction evidence="8">
        <text>L-glutamate + acetyl-CoA = N-acetyl-L-glutamate + CoA + H(+)</text>
        <dbReference type="Rhea" id="RHEA:24292"/>
        <dbReference type="ChEBI" id="CHEBI:15378"/>
        <dbReference type="ChEBI" id="CHEBI:29985"/>
        <dbReference type="ChEBI" id="CHEBI:44337"/>
        <dbReference type="ChEBI" id="CHEBI:57287"/>
        <dbReference type="ChEBI" id="CHEBI:57288"/>
        <dbReference type="EC" id="2.3.1.1"/>
    </reaction>
</comment>
<dbReference type="Pfam" id="PF01960">
    <property type="entry name" value="ArgJ"/>
    <property type="match status" value="1"/>
</dbReference>
<comment type="similarity">
    <text evidence="2 8">Belongs to the ArgJ family.</text>
</comment>
<evidence type="ECO:0000256" key="2">
    <source>
        <dbReference type="ARBA" id="ARBA00006774"/>
    </source>
</evidence>
<feature type="active site" description="Nucleophile" evidence="8">
    <location>
        <position position="180"/>
    </location>
</feature>
<evidence type="ECO:0000256" key="8">
    <source>
        <dbReference type="HAMAP-Rule" id="MF_01106"/>
    </source>
</evidence>
<dbReference type="SUPFAM" id="SSF56266">
    <property type="entry name" value="DmpA/ArgJ-like"/>
    <property type="match status" value="1"/>
</dbReference>
<gene>
    <name evidence="8" type="primary">argJ</name>
    <name evidence="9" type="ORF">SAMN05421867_101496</name>
</gene>
<feature type="site" description="Cleavage; by autolysis" evidence="8">
    <location>
        <begin position="179"/>
        <end position="180"/>
    </location>
</feature>
<dbReference type="CDD" id="cd02152">
    <property type="entry name" value="OAT"/>
    <property type="match status" value="1"/>
</dbReference>
<dbReference type="EC" id="2.3.1.1" evidence="8"/>
<comment type="pathway">
    <text evidence="8">Amino-acid biosynthesis; L-arginine biosynthesis; N(2)-acetyl-L-ornithine from L-glutamate: step 1/4.</text>
</comment>
<dbReference type="NCBIfam" id="NF003802">
    <property type="entry name" value="PRK05388.1"/>
    <property type="match status" value="1"/>
</dbReference>
<organism evidence="9 10">
    <name type="scientific">Cellulomonas marina</name>
    <dbReference type="NCBI Taxonomy" id="988821"/>
    <lineage>
        <taxon>Bacteria</taxon>
        <taxon>Bacillati</taxon>
        <taxon>Actinomycetota</taxon>
        <taxon>Actinomycetes</taxon>
        <taxon>Micrococcales</taxon>
        <taxon>Cellulomonadaceae</taxon>
        <taxon>Cellulomonas</taxon>
    </lineage>
</organism>
<dbReference type="InterPro" id="IPR042195">
    <property type="entry name" value="ArgJ_beta_C"/>
</dbReference>
<comment type="subunit">
    <text evidence="3 8">Heterotetramer of two alpha and two beta chains.</text>
</comment>
<dbReference type="Gene3D" id="3.10.20.340">
    <property type="entry name" value="ArgJ beta chain, C-terminal domain"/>
    <property type="match status" value="1"/>
</dbReference>
<dbReference type="EMBL" id="FOKA01000001">
    <property type="protein sequence ID" value="SFA77736.1"/>
    <property type="molecule type" value="Genomic_DNA"/>
</dbReference>
<accession>A0A1I0VQ04</accession>
<dbReference type="GO" id="GO:0004358">
    <property type="term" value="F:L-glutamate N-acetyltransferase activity, acting on acetyl-L-ornithine as donor"/>
    <property type="evidence" value="ECO:0007669"/>
    <property type="project" value="UniProtKB-UniRule"/>
</dbReference>
<keyword evidence="10" id="KW-1185">Reference proteome</keyword>
<comment type="subcellular location">
    <subcellularLocation>
        <location evidence="1 8">Cytoplasm</location>
    </subcellularLocation>
</comment>
<dbReference type="HAMAP" id="MF_01106">
    <property type="entry name" value="ArgJ"/>
    <property type="match status" value="1"/>
</dbReference>
<reference evidence="9 10" key="1">
    <citation type="submission" date="2016-10" db="EMBL/GenBank/DDBJ databases">
        <authorList>
            <person name="de Groot N.N."/>
        </authorList>
    </citation>
    <scope>NUCLEOTIDE SEQUENCE [LARGE SCALE GENOMIC DNA]</scope>
    <source>
        <strain evidence="9 10">CGMCC 4.6945</strain>
    </source>
</reference>
<dbReference type="UniPathway" id="UPA00068">
    <property type="reaction ID" value="UER00106"/>
</dbReference>
<dbReference type="NCBIfam" id="TIGR00120">
    <property type="entry name" value="ArgJ"/>
    <property type="match status" value="1"/>
</dbReference>
<name>A0A1I0VQ04_9CELL</name>
<keyword evidence="6 8" id="KW-0068">Autocatalytic cleavage</keyword>
<feature type="binding site" evidence="8">
    <location>
        <position position="169"/>
    </location>
    <ligand>
        <name>substrate</name>
    </ligand>
</feature>
<evidence type="ECO:0000313" key="10">
    <source>
        <dbReference type="Proteomes" id="UP000199012"/>
    </source>
</evidence>
<evidence type="ECO:0000256" key="5">
    <source>
        <dbReference type="ARBA" id="ARBA00022679"/>
    </source>
</evidence>
<feature type="binding site" evidence="8">
    <location>
        <position position="180"/>
    </location>
    <ligand>
        <name>substrate</name>
    </ligand>
</feature>
<evidence type="ECO:0000256" key="7">
    <source>
        <dbReference type="ARBA" id="ARBA00023315"/>
    </source>
</evidence>
<dbReference type="PANTHER" id="PTHR23100">
    <property type="entry name" value="ARGININE BIOSYNTHESIS BIFUNCTIONAL PROTEIN ARGJ"/>
    <property type="match status" value="1"/>
</dbReference>
<dbReference type="PANTHER" id="PTHR23100:SF0">
    <property type="entry name" value="ARGININE BIOSYNTHESIS BIFUNCTIONAL PROTEIN ARGJ, MITOCHONDRIAL"/>
    <property type="match status" value="1"/>
</dbReference>
<dbReference type="STRING" id="988821.SAMN05421867_101496"/>
<dbReference type="GO" id="GO:0005737">
    <property type="term" value="C:cytoplasm"/>
    <property type="evidence" value="ECO:0007669"/>
    <property type="project" value="UniProtKB-SubCell"/>
</dbReference>
<evidence type="ECO:0000256" key="6">
    <source>
        <dbReference type="ARBA" id="ARBA00022813"/>
    </source>
</evidence>
<feature type="binding site" evidence="8">
    <location>
        <position position="260"/>
    </location>
    <ligand>
        <name>substrate</name>
    </ligand>
</feature>
<dbReference type="InterPro" id="IPR002813">
    <property type="entry name" value="Arg_biosynth_ArgJ"/>
</dbReference>
<dbReference type="RefSeq" id="WP_090030329.1">
    <property type="nucleotide sequence ID" value="NZ_BONM01000003.1"/>
</dbReference>
<evidence type="ECO:0000256" key="1">
    <source>
        <dbReference type="ARBA" id="ARBA00004496"/>
    </source>
</evidence>
<dbReference type="EC" id="2.3.1.35" evidence="8"/>
<sequence>MSVTVPAGFRAAGVTAGLKASGRPDVALVVNDGPLQVAAGVFTSNRVQAAPVLWSRQAVSDGVASAVVLNSGGANACTGPEGFADTHRTAEHVADLLGVGAADVLVCSTGLIGERLPMDLLLPGIGDAATALAVDGGDAAAAAIMTTDTVAKQTHVTTPDGWSVGGMAKGAGMLAPGLATMLVVLTTDAVLTAAQADAVLRAATRTTFDRVDSDGCMSTNDTVLLLASGASGQAPRDDELAVAVRRVCADLARMLVADAEGASHDIAVTVVNASDDEAAVSVARAVTRSNLFKAAVFGNDPNWGRVLAAVGTVPEIVAPFDPAALDVRINGVQVCRAGGVGDPRELVDLAAAREVRVEVDLHAGTHAATVWTNDLTHDYVHENSAYST</sequence>
<keyword evidence="8" id="KW-0055">Arginine biosynthesis</keyword>
<dbReference type="GO" id="GO:0004042">
    <property type="term" value="F:L-glutamate N-acetyltransferase activity"/>
    <property type="evidence" value="ECO:0007669"/>
    <property type="project" value="UniProtKB-UniRule"/>
</dbReference>
<evidence type="ECO:0000256" key="3">
    <source>
        <dbReference type="ARBA" id="ARBA00011475"/>
    </source>
</evidence>
<dbReference type="FunFam" id="3.10.20.340:FF:000003">
    <property type="entry name" value="Arginine biosynthesis bifunctional protein ArgJ"/>
    <property type="match status" value="1"/>
</dbReference>